<proteinExistence type="predicted"/>
<name>A0A6C0EU67_9ZZZZ</name>
<evidence type="ECO:0000313" key="1">
    <source>
        <dbReference type="EMBL" id="QHT32548.1"/>
    </source>
</evidence>
<organism evidence="1">
    <name type="scientific">viral metagenome</name>
    <dbReference type="NCBI Taxonomy" id="1070528"/>
    <lineage>
        <taxon>unclassified sequences</taxon>
        <taxon>metagenomes</taxon>
        <taxon>organismal metagenomes</taxon>
    </lineage>
</organism>
<dbReference type="AlphaFoldDB" id="A0A6C0EU67"/>
<dbReference type="Gene3D" id="3.30.40.220">
    <property type="match status" value="1"/>
</dbReference>
<accession>A0A6C0EU67</accession>
<sequence length="183" mass="21766">MEENGEGKKITITGTTNRYLVKKLLKLDPVIKKRKDAANEDIPPEYFTIDKQREIMNDLCENNSDIEYYKFIKGQIDKKISSYKQQDIDKKIYDTQHFITFETIIEKLKECNLTCYYCSQKMFLLYDIVREAKQWTLDRINNDIGHNTDNVLISCLECNLKRRRTNKDAFLFTKQLVIVKNKE</sequence>
<protein>
    <recommendedName>
        <fullName evidence="2">HNH endonuclease</fullName>
    </recommendedName>
</protein>
<reference evidence="1" key="1">
    <citation type="journal article" date="2020" name="Nature">
        <title>Giant virus diversity and host interactions through global metagenomics.</title>
        <authorList>
            <person name="Schulz F."/>
            <person name="Roux S."/>
            <person name="Paez-Espino D."/>
            <person name="Jungbluth S."/>
            <person name="Walsh D.A."/>
            <person name="Denef V.J."/>
            <person name="McMahon K.D."/>
            <person name="Konstantinidis K.T."/>
            <person name="Eloe-Fadrosh E.A."/>
            <person name="Kyrpides N.C."/>
            <person name="Woyke T."/>
        </authorList>
    </citation>
    <scope>NUCLEOTIDE SEQUENCE</scope>
    <source>
        <strain evidence="1">GVMAG-M-3300009161-30</strain>
    </source>
</reference>
<dbReference type="EMBL" id="MN738944">
    <property type="protein sequence ID" value="QHT32548.1"/>
    <property type="molecule type" value="Genomic_DNA"/>
</dbReference>
<evidence type="ECO:0008006" key="2">
    <source>
        <dbReference type="Google" id="ProtNLM"/>
    </source>
</evidence>